<dbReference type="PANTHER" id="PTHR23405:SF4">
    <property type="entry name" value="PROTEIN MAK16 HOMOLOG"/>
    <property type="match status" value="1"/>
</dbReference>
<evidence type="ECO:0000256" key="5">
    <source>
        <dbReference type="SAM" id="MobiDB-lite"/>
    </source>
</evidence>
<dbReference type="InterPro" id="IPR029004">
    <property type="entry name" value="Ribosomal_eL28/Mak16"/>
</dbReference>
<dbReference type="FunCoup" id="A0A7R8V240">
    <property type="interactions" value="2013"/>
</dbReference>
<dbReference type="Proteomes" id="UP000594454">
    <property type="component" value="Chromosome 5"/>
</dbReference>
<dbReference type="PIRSF" id="PIRSF003352">
    <property type="entry name" value="MAK16"/>
    <property type="match status" value="1"/>
</dbReference>
<dbReference type="OrthoDB" id="10251342at2759"/>
<dbReference type="EMBL" id="LR899013">
    <property type="protein sequence ID" value="CAD7090810.1"/>
    <property type="molecule type" value="Genomic_DNA"/>
</dbReference>
<evidence type="ECO:0000256" key="4">
    <source>
        <dbReference type="PIRNR" id="PIRNR003352"/>
    </source>
</evidence>
<gene>
    <name evidence="7" type="ORF">HERILL_LOCUS13268</name>
</gene>
<comment type="similarity">
    <text evidence="2 4">Belongs to the MAK16 family.</text>
</comment>
<evidence type="ECO:0000313" key="7">
    <source>
        <dbReference type="EMBL" id="CAD7090810.1"/>
    </source>
</evidence>
<reference evidence="7 8" key="1">
    <citation type="submission" date="2020-11" db="EMBL/GenBank/DDBJ databases">
        <authorList>
            <person name="Wallbank WR R."/>
            <person name="Pardo Diaz C."/>
            <person name="Kozak K."/>
            <person name="Martin S."/>
            <person name="Jiggins C."/>
            <person name="Moest M."/>
            <person name="Warren A I."/>
            <person name="Generalovic N T."/>
            <person name="Byers J.R.P. K."/>
            <person name="Montejo-Kovacevich G."/>
            <person name="Yen C E."/>
        </authorList>
    </citation>
    <scope>NUCLEOTIDE SEQUENCE [LARGE SCALE GENOMIC DNA]</scope>
</reference>
<feature type="region of interest" description="Disordered" evidence="5">
    <location>
        <begin position="190"/>
        <end position="349"/>
    </location>
</feature>
<dbReference type="Pfam" id="PF01778">
    <property type="entry name" value="Ribosomal_L28e"/>
    <property type="match status" value="1"/>
</dbReference>
<accession>A0A7R8V240</accession>
<feature type="compositionally biased region" description="Acidic residues" evidence="5">
    <location>
        <begin position="191"/>
        <end position="220"/>
    </location>
</feature>
<feature type="compositionally biased region" description="Basic residues" evidence="5">
    <location>
        <begin position="314"/>
        <end position="327"/>
    </location>
</feature>
<keyword evidence="3 4" id="KW-0539">Nucleus</keyword>
<feature type="compositionally biased region" description="Polar residues" evidence="5">
    <location>
        <begin position="339"/>
        <end position="349"/>
    </location>
</feature>
<dbReference type="InParanoid" id="A0A7R8V240"/>
<dbReference type="GO" id="GO:0000460">
    <property type="term" value="P:maturation of 5.8S rRNA"/>
    <property type="evidence" value="ECO:0007669"/>
    <property type="project" value="TreeGrafter"/>
</dbReference>
<comment type="subcellular location">
    <subcellularLocation>
        <location evidence="1">Nucleus</location>
    </subcellularLocation>
</comment>
<sequence>MQNDDVVWSIINKSFCSYKVKTETQNFCRNEYNLTGLCNRSTCPLANSQYATVREEKGIIYLYMKTAERSHFLGKLWEKVKLSRNFEKAIQQINENLVFWNKYVIAKCKQRFIKITQYLIRMRKLKLRRQKLIVPLSRKIERREIRREQKALVAAKIDNAIEKELLERLKKGTYQDIYNFPQTAFNKALEAEEVEDDEEAEAEEDDDLETEREMELDEDVRQELNMVDEYVEADSDMEDEEEDEDLDEDDDVEFDSEDEESDSGQREEVEVGSDFESDEGSDIEDAGATVTKSSKKDASGKEAKPGTSASTSKSPKKPTKPRRKLRKPKVEIEYEVETEANSTRQSVHH</sequence>
<feature type="compositionally biased region" description="Basic and acidic residues" evidence="5">
    <location>
        <begin position="294"/>
        <end position="304"/>
    </location>
</feature>
<dbReference type="FunFam" id="3.30.390.110:FF:000001">
    <property type="entry name" value="Protein MAK16 homolog"/>
    <property type="match status" value="1"/>
</dbReference>
<evidence type="ECO:0000259" key="6">
    <source>
        <dbReference type="Pfam" id="PF01778"/>
    </source>
</evidence>
<evidence type="ECO:0000313" key="8">
    <source>
        <dbReference type="Proteomes" id="UP000594454"/>
    </source>
</evidence>
<name>A0A7R8V240_HERIL</name>
<dbReference type="InterPro" id="IPR006958">
    <property type="entry name" value="Mak16"/>
</dbReference>
<dbReference type="OMA" id="DKGQNFC"/>
<dbReference type="Gene3D" id="3.30.390.110">
    <property type="match status" value="1"/>
</dbReference>
<evidence type="ECO:0000256" key="3">
    <source>
        <dbReference type="ARBA" id="ARBA00023242"/>
    </source>
</evidence>
<dbReference type="GO" id="GO:0000470">
    <property type="term" value="P:maturation of LSU-rRNA"/>
    <property type="evidence" value="ECO:0007669"/>
    <property type="project" value="TreeGrafter"/>
</dbReference>
<organism evidence="7 8">
    <name type="scientific">Hermetia illucens</name>
    <name type="common">Black soldier fly</name>
    <dbReference type="NCBI Taxonomy" id="343691"/>
    <lineage>
        <taxon>Eukaryota</taxon>
        <taxon>Metazoa</taxon>
        <taxon>Ecdysozoa</taxon>
        <taxon>Arthropoda</taxon>
        <taxon>Hexapoda</taxon>
        <taxon>Insecta</taxon>
        <taxon>Pterygota</taxon>
        <taxon>Neoptera</taxon>
        <taxon>Endopterygota</taxon>
        <taxon>Diptera</taxon>
        <taxon>Brachycera</taxon>
        <taxon>Stratiomyomorpha</taxon>
        <taxon>Stratiomyidae</taxon>
        <taxon>Hermetiinae</taxon>
        <taxon>Hermetia</taxon>
    </lineage>
</organism>
<dbReference type="AlphaFoldDB" id="A0A7R8V240"/>
<dbReference type="PANTHER" id="PTHR23405">
    <property type="entry name" value="MAINTENANCE OF KILLER 16 MAK16 PROTEIN-RELATED"/>
    <property type="match status" value="1"/>
</dbReference>
<evidence type="ECO:0000256" key="1">
    <source>
        <dbReference type="ARBA" id="ARBA00004123"/>
    </source>
</evidence>
<dbReference type="GO" id="GO:0030687">
    <property type="term" value="C:preribosome, large subunit precursor"/>
    <property type="evidence" value="ECO:0007669"/>
    <property type="project" value="TreeGrafter"/>
</dbReference>
<evidence type="ECO:0000256" key="2">
    <source>
        <dbReference type="ARBA" id="ARBA00005514"/>
    </source>
</evidence>
<dbReference type="Pfam" id="PF04874">
    <property type="entry name" value="Mak16"/>
    <property type="match status" value="1"/>
</dbReference>
<proteinExistence type="inferred from homology"/>
<feature type="compositionally biased region" description="Acidic residues" evidence="5">
    <location>
        <begin position="270"/>
        <end position="285"/>
    </location>
</feature>
<feature type="domain" description="Ribosomal eL28/Mak16" evidence="6">
    <location>
        <begin position="6"/>
        <end position="118"/>
    </location>
</feature>
<dbReference type="GO" id="GO:0005730">
    <property type="term" value="C:nucleolus"/>
    <property type="evidence" value="ECO:0007669"/>
    <property type="project" value="UniProtKB-UniRule"/>
</dbReference>
<feature type="compositionally biased region" description="Acidic residues" evidence="5">
    <location>
        <begin position="229"/>
        <end position="262"/>
    </location>
</feature>
<protein>
    <recommendedName>
        <fullName evidence="4">Protein MAK16 homolog</fullName>
    </recommendedName>
</protein>
<keyword evidence="8" id="KW-1185">Reference proteome</keyword>